<dbReference type="PaxDb" id="3880-AES95197"/>
<evidence type="ECO:0000313" key="3">
    <source>
        <dbReference type="EnsemblPlants" id="AES95197"/>
    </source>
</evidence>
<dbReference type="HOGENOM" id="CLU_027176_5_0_1"/>
<protein>
    <submittedName>
        <fullName evidence="2">F-box protein interaction domain protein</fullName>
    </submittedName>
</protein>
<dbReference type="AlphaFoldDB" id="G7JXM6"/>
<dbReference type="InterPro" id="IPR050796">
    <property type="entry name" value="SCF_F-box_component"/>
</dbReference>
<dbReference type="InterPro" id="IPR006527">
    <property type="entry name" value="F-box-assoc_dom_typ1"/>
</dbReference>
<evidence type="ECO:0000313" key="4">
    <source>
        <dbReference type="Proteomes" id="UP000002051"/>
    </source>
</evidence>
<dbReference type="EMBL" id="CM001221">
    <property type="protein sequence ID" value="AES95197.1"/>
    <property type="molecule type" value="Genomic_DNA"/>
</dbReference>
<feature type="domain" description="F-box associated beta-propeller type 1" evidence="1">
    <location>
        <begin position="79"/>
        <end position="321"/>
    </location>
</feature>
<reference evidence="2 4" key="1">
    <citation type="journal article" date="2011" name="Nature">
        <title>The Medicago genome provides insight into the evolution of rhizobial symbioses.</title>
        <authorList>
            <person name="Young N.D."/>
            <person name="Debelle F."/>
            <person name="Oldroyd G.E."/>
            <person name="Geurts R."/>
            <person name="Cannon S.B."/>
            <person name="Udvardi M.K."/>
            <person name="Benedito V.A."/>
            <person name="Mayer K.F."/>
            <person name="Gouzy J."/>
            <person name="Schoof H."/>
            <person name="Van de Peer Y."/>
            <person name="Proost S."/>
            <person name="Cook D.R."/>
            <person name="Meyers B.C."/>
            <person name="Spannagl M."/>
            <person name="Cheung F."/>
            <person name="De Mita S."/>
            <person name="Krishnakumar V."/>
            <person name="Gundlach H."/>
            <person name="Zhou S."/>
            <person name="Mudge J."/>
            <person name="Bharti A.K."/>
            <person name="Murray J.D."/>
            <person name="Naoumkina M.A."/>
            <person name="Rosen B."/>
            <person name="Silverstein K.A."/>
            <person name="Tang H."/>
            <person name="Rombauts S."/>
            <person name="Zhao P.X."/>
            <person name="Zhou P."/>
            <person name="Barbe V."/>
            <person name="Bardou P."/>
            <person name="Bechner M."/>
            <person name="Bellec A."/>
            <person name="Berger A."/>
            <person name="Berges H."/>
            <person name="Bidwell S."/>
            <person name="Bisseling T."/>
            <person name="Choisne N."/>
            <person name="Couloux A."/>
            <person name="Denny R."/>
            <person name="Deshpande S."/>
            <person name="Dai X."/>
            <person name="Doyle J.J."/>
            <person name="Dudez A.M."/>
            <person name="Farmer A.D."/>
            <person name="Fouteau S."/>
            <person name="Franken C."/>
            <person name="Gibelin C."/>
            <person name="Gish J."/>
            <person name="Goldstein S."/>
            <person name="Gonzalez A.J."/>
            <person name="Green P.J."/>
            <person name="Hallab A."/>
            <person name="Hartog M."/>
            <person name="Hua A."/>
            <person name="Humphray S.J."/>
            <person name="Jeong D.H."/>
            <person name="Jing Y."/>
            <person name="Jocker A."/>
            <person name="Kenton S.M."/>
            <person name="Kim D.J."/>
            <person name="Klee K."/>
            <person name="Lai H."/>
            <person name="Lang C."/>
            <person name="Lin S."/>
            <person name="Macmil S.L."/>
            <person name="Magdelenat G."/>
            <person name="Matthews L."/>
            <person name="McCorrison J."/>
            <person name="Monaghan E.L."/>
            <person name="Mun J.H."/>
            <person name="Najar F.Z."/>
            <person name="Nicholson C."/>
            <person name="Noirot C."/>
            <person name="O'Bleness M."/>
            <person name="Paule C.R."/>
            <person name="Poulain J."/>
            <person name="Prion F."/>
            <person name="Qin B."/>
            <person name="Qu C."/>
            <person name="Retzel E.F."/>
            <person name="Riddle C."/>
            <person name="Sallet E."/>
            <person name="Samain S."/>
            <person name="Samson N."/>
            <person name="Sanders I."/>
            <person name="Saurat O."/>
            <person name="Scarpelli C."/>
            <person name="Schiex T."/>
            <person name="Segurens B."/>
            <person name="Severin A.J."/>
            <person name="Sherrier D.J."/>
            <person name="Shi R."/>
            <person name="Sims S."/>
            <person name="Singer S.R."/>
            <person name="Sinharoy S."/>
            <person name="Sterck L."/>
            <person name="Viollet A."/>
            <person name="Wang B.B."/>
            <person name="Wang K."/>
            <person name="Wang M."/>
            <person name="Wang X."/>
            <person name="Warfsmann J."/>
            <person name="Weissenbach J."/>
            <person name="White D.D."/>
            <person name="White J.D."/>
            <person name="Wiley G.B."/>
            <person name="Wincker P."/>
            <person name="Xing Y."/>
            <person name="Yang L."/>
            <person name="Yao Z."/>
            <person name="Ying F."/>
            <person name="Zhai J."/>
            <person name="Zhou L."/>
            <person name="Zuber A."/>
            <person name="Denarie J."/>
            <person name="Dixon R.A."/>
            <person name="May G.D."/>
            <person name="Schwartz D.C."/>
            <person name="Rogers J."/>
            <person name="Quetier F."/>
            <person name="Town C.D."/>
            <person name="Roe B.A."/>
        </authorList>
    </citation>
    <scope>NUCLEOTIDE SEQUENCE [LARGE SCALE GENOMIC DNA]</scope>
    <source>
        <strain evidence="2">A17</strain>
        <strain evidence="3 4">cv. Jemalong A17</strain>
    </source>
</reference>
<dbReference type="Proteomes" id="UP000002051">
    <property type="component" value="Chromosome 5"/>
</dbReference>
<proteinExistence type="predicted"/>
<name>G7JXM6_MEDTR</name>
<evidence type="ECO:0000313" key="2">
    <source>
        <dbReference type="EMBL" id="AES95197.1"/>
    </source>
</evidence>
<dbReference type="EnsemblPlants" id="AES95197">
    <property type="protein sequence ID" value="AES95197"/>
    <property type="gene ID" value="MTR_5g022850"/>
</dbReference>
<reference evidence="2 4" key="2">
    <citation type="journal article" date="2014" name="BMC Genomics">
        <title>An improved genome release (version Mt4.0) for the model legume Medicago truncatula.</title>
        <authorList>
            <person name="Tang H."/>
            <person name="Krishnakumar V."/>
            <person name="Bidwell S."/>
            <person name="Rosen B."/>
            <person name="Chan A."/>
            <person name="Zhou S."/>
            <person name="Gentzbittel L."/>
            <person name="Childs K.L."/>
            <person name="Yandell M."/>
            <person name="Gundlach H."/>
            <person name="Mayer K.F."/>
            <person name="Schwartz D.C."/>
            <person name="Town C.D."/>
        </authorList>
    </citation>
    <scope>GENOME REANNOTATION</scope>
    <source>
        <strain evidence="3 4">cv. Jemalong A17</strain>
    </source>
</reference>
<sequence>MGKPMNMKHGKVRTHIPHDLALCILSKLPVKSLKKFGCVHFYSLSGDKCENMVKLNFQNPFQEDDPLGFVLDSGSITGILCVYQYHNGKTAFWNPTPEEFKIIPPSPFLFRSPYQKFVVNPLGFGYDIVRDDYKLIRCVGYFNLEYEECEELGISWSDAPWKDLSYEYLWEIYSLKSNTWRKLDVNDSACSCFSNIAGVRLYTNEMCHWWQYGKKYDGVEVESFDLRNEVFFTTLVPLGDVYSKSLYMVGLNGSIAFISWTSGTTTFDISILCEIGVKESWTKLYSIGPFSCIEHPIPIGTWKNGFVFFRTKDNEIVLYDLQSQMIEELCIEGEHFSHILPYKKNLLSIGGINQ</sequence>
<reference evidence="3" key="3">
    <citation type="submission" date="2015-04" db="UniProtKB">
        <authorList>
            <consortium name="EnsemblPlants"/>
        </authorList>
    </citation>
    <scope>IDENTIFICATION</scope>
    <source>
        <strain evidence="3">cv. Jemalong A17</strain>
    </source>
</reference>
<dbReference type="InterPro" id="IPR017451">
    <property type="entry name" value="F-box-assoc_interact_dom"/>
</dbReference>
<dbReference type="NCBIfam" id="TIGR01640">
    <property type="entry name" value="F_box_assoc_1"/>
    <property type="match status" value="1"/>
</dbReference>
<keyword evidence="4" id="KW-1185">Reference proteome</keyword>
<evidence type="ECO:0000259" key="1">
    <source>
        <dbReference type="Pfam" id="PF07734"/>
    </source>
</evidence>
<organism evidence="2 4">
    <name type="scientific">Medicago truncatula</name>
    <name type="common">Barrel medic</name>
    <name type="synonym">Medicago tribuloides</name>
    <dbReference type="NCBI Taxonomy" id="3880"/>
    <lineage>
        <taxon>Eukaryota</taxon>
        <taxon>Viridiplantae</taxon>
        <taxon>Streptophyta</taxon>
        <taxon>Embryophyta</taxon>
        <taxon>Tracheophyta</taxon>
        <taxon>Spermatophyta</taxon>
        <taxon>Magnoliopsida</taxon>
        <taxon>eudicotyledons</taxon>
        <taxon>Gunneridae</taxon>
        <taxon>Pentapetalae</taxon>
        <taxon>rosids</taxon>
        <taxon>fabids</taxon>
        <taxon>Fabales</taxon>
        <taxon>Fabaceae</taxon>
        <taxon>Papilionoideae</taxon>
        <taxon>50 kb inversion clade</taxon>
        <taxon>NPAAA clade</taxon>
        <taxon>Hologalegina</taxon>
        <taxon>IRL clade</taxon>
        <taxon>Trifolieae</taxon>
        <taxon>Medicago</taxon>
    </lineage>
</organism>
<accession>G7JXM6</accession>
<dbReference type="PANTHER" id="PTHR31672">
    <property type="entry name" value="BNACNNG10540D PROTEIN"/>
    <property type="match status" value="1"/>
</dbReference>
<dbReference type="Pfam" id="PF07734">
    <property type="entry name" value="FBA_1"/>
    <property type="match status" value="1"/>
</dbReference>
<gene>
    <name evidence="2" type="ordered locus">MTR_5g022850</name>
</gene>
<dbReference type="PANTHER" id="PTHR31672:SF13">
    <property type="entry name" value="F-BOX PROTEIN CPR30-LIKE"/>
    <property type="match status" value="1"/>
</dbReference>